<reference evidence="1" key="1">
    <citation type="journal article" date="2020" name="Nature">
        <title>Giant virus diversity and host interactions through global metagenomics.</title>
        <authorList>
            <person name="Schulz F."/>
            <person name="Roux S."/>
            <person name="Paez-Espino D."/>
            <person name="Jungbluth S."/>
            <person name="Walsh D.A."/>
            <person name="Denef V.J."/>
            <person name="McMahon K.D."/>
            <person name="Konstantinidis K.T."/>
            <person name="Eloe-Fadrosh E.A."/>
            <person name="Kyrpides N.C."/>
            <person name="Woyke T."/>
        </authorList>
    </citation>
    <scope>NUCLEOTIDE SEQUENCE</scope>
    <source>
        <strain evidence="1">GVMAG-S-1021933-23</strain>
    </source>
</reference>
<dbReference type="EMBL" id="MN740593">
    <property type="protein sequence ID" value="QHS77781.1"/>
    <property type="molecule type" value="Genomic_DNA"/>
</dbReference>
<evidence type="ECO:0000313" key="1">
    <source>
        <dbReference type="EMBL" id="QHS77781.1"/>
    </source>
</evidence>
<name>A0A6C0AE42_9ZZZZ</name>
<dbReference type="AlphaFoldDB" id="A0A6C0AE42"/>
<protein>
    <submittedName>
        <fullName evidence="1">Uncharacterized protein</fullName>
    </submittedName>
</protein>
<sequence length="267" mass="30594">MSFYNFSGEYIAYVDNSDTYTANAFLVFTVDNNNLVTALSGTIIYYLNGNLFDTDTNPELRLPGEIDNNDNILNSTNNVPYFSTNGLAFRSSFFGLVNFNFKNILGIDSSFLNDVQQTFPFTSESLSLPCLLCNTNILTKNGYIKINSLKNEDIIFSENKRFKIKKIINTEIKLLDKYMPFLLPKGFLNSTEDLYLSQGHAIKVENVFKLPEHLGLKRLSIEEFLELNENKYYHIELYCEEGENRRTNTLDANGVIVESYSSDEIPW</sequence>
<proteinExistence type="predicted"/>
<accession>A0A6C0AE42</accession>
<organism evidence="1">
    <name type="scientific">viral metagenome</name>
    <dbReference type="NCBI Taxonomy" id="1070528"/>
    <lineage>
        <taxon>unclassified sequences</taxon>
        <taxon>metagenomes</taxon>
        <taxon>organismal metagenomes</taxon>
    </lineage>
</organism>